<evidence type="ECO:0000256" key="2">
    <source>
        <dbReference type="ARBA" id="ARBA00022603"/>
    </source>
</evidence>
<dbReference type="PANTHER" id="PTHR44942:SF4">
    <property type="entry name" value="METHYLTRANSFERASE TYPE 11 DOMAIN-CONTAINING PROTEIN"/>
    <property type="match status" value="1"/>
</dbReference>
<dbReference type="InterPro" id="IPR051052">
    <property type="entry name" value="Diverse_substrate_MTase"/>
</dbReference>
<keyword evidence="3" id="KW-0808">Transferase</keyword>
<keyword evidence="2 5" id="KW-0489">Methyltransferase</keyword>
<dbReference type="Proteomes" id="UP001497527">
    <property type="component" value="Unassembled WGS sequence"/>
</dbReference>
<sequence>MNVKYDKIGKGYNQTRKADKYLTERLLFLLKPQPSKLYLDIGCGTGNYTNQFQQRGYSFIGIDPSETMLFKAKEKNNRIDWRIGTAENTQLNSDSIDGIIASLTIHHWKDINLAFRELFRVLKPNCKLVLFTSTQEQMQGYWLNEYFPKMLEDSINQMPKHEDILDALQSSGFKRNTSEKYFIKPDLEDKFLYCGKQNPQMYFNEAIRNGISSFSDLSNKTEIERGLQKLKRDIDTNQINAIINKYENDLGDYLFITAKK</sequence>
<evidence type="ECO:0000256" key="3">
    <source>
        <dbReference type="ARBA" id="ARBA00022679"/>
    </source>
</evidence>
<evidence type="ECO:0000313" key="5">
    <source>
        <dbReference type="EMBL" id="CAL2102654.1"/>
    </source>
</evidence>
<name>A0ABP1EYS0_9FLAO</name>
<evidence type="ECO:0000259" key="4">
    <source>
        <dbReference type="Pfam" id="PF08241"/>
    </source>
</evidence>
<gene>
    <name evidence="5" type="ORF">T190423A01A_20405</name>
</gene>
<proteinExistence type="inferred from homology"/>
<dbReference type="GO" id="GO:0032259">
    <property type="term" value="P:methylation"/>
    <property type="evidence" value="ECO:0007669"/>
    <property type="project" value="UniProtKB-KW"/>
</dbReference>
<comment type="caution">
    <text evidence="5">The sequence shown here is derived from an EMBL/GenBank/DDBJ whole genome shotgun (WGS) entry which is preliminary data.</text>
</comment>
<dbReference type="CDD" id="cd02440">
    <property type="entry name" value="AdoMet_MTases"/>
    <property type="match status" value="1"/>
</dbReference>
<dbReference type="InterPro" id="IPR013216">
    <property type="entry name" value="Methyltransf_11"/>
</dbReference>
<dbReference type="RefSeq" id="WP_348716182.1">
    <property type="nucleotide sequence ID" value="NZ_CAXJIO010000011.1"/>
</dbReference>
<evidence type="ECO:0000256" key="1">
    <source>
        <dbReference type="ARBA" id="ARBA00008361"/>
    </source>
</evidence>
<dbReference type="Gene3D" id="3.40.50.150">
    <property type="entry name" value="Vaccinia Virus protein VP39"/>
    <property type="match status" value="1"/>
</dbReference>
<dbReference type="EMBL" id="CAXJIO010000011">
    <property type="protein sequence ID" value="CAL2102654.1"/>
    <property type="molecule type" value="Genomic_DNA"/>
</dbReference>
<dbReference type="PANTHER" id="PTHR44942">
    <property type="entry name" value="METHYLTRANSF_11 DOMAIN-CONTAINING PROTEIN"/>
    <property type="match status" value="1"/>
</dbReference>
<comment type="similarity">
    <text evidence="1">Belongs to the methyltransferase superfamily.</text>
</comment>
<organism evidence="5 6">
    <name type="scientific">Tenacibaculum polynesiense</name>
    <dbReference type="NCBI Taxonomy" id="3137857"/>
    <lineage>
        <taxon>Bacteria</taxon>
        <taxon>Pseudomonadati</taxon>
        <taxon>Bacteroidota</taxon>
        <taxon>Flavobacteriia</taxon>
        <taxon>Flavobacteriales</taxon>
        <taxon>Flavobacteriaceae</taxon>
        <taxon>Tenacibaculum</taxon>
    </lineage>
</organism>
<accession>A0ABP1EYS0</accession>
<protein>
    <submittedName>
        <fullName evidence="5">Class I SAM-dependent methyltransferase</fullName>
    </submittedName>
</protein>
<feature type="domain" description="Methyltransferase type 11" evidence="4">
    <location>
        <begin position="39"/>
        <end position="129"/>
    </location>
</feature>
<dbReference type="GO" id="GO:0008168">
    <property type="term" value="F:methyltransferase activity"/>
    <property type="evidence" value="ECO:0007669"/>
    <property type="project" value="UniProtKB-KW"/>
</dbReference>
<keyword evidence="6" id="KW-1185">Reference proteome</keyword>
<reference evidence="5 6" key="1">
    <citation type="submission" date="2024-05" db="EMBL/GenBank/DDBJ databases">
        <authorList>
            <person name="Duchaud E."/>
        </authorList>
    </citation>
    <scope>NUCLEOTIDE SEQUENCE [LARGE SCALE GENOMIC DNA]</scope>
    <source>
        <strain evidence="5">Ena-SAMPLE-TAB-13-05-2024-13:56:06:370-140308</strain>
    </source>
</reference>
<dbReference type="InterPro" id="IPR029063">
    <property type="entry name" value="SAM-dependent_MTases_sf"/>
</dbReference>
<evidence type="ECO:0000313" key="6">
    <source>
        <dbReference type="Proteomes" id="UP001497527"/>
    </source>
</evidence>
<dbReference type="Pfam" id="PF08241">
    <property type="entry name" value="Methyltransf_11"/>
    <property type="match status" value="1"/>
</dbReference>
<dbReference type="SUPFAM" id="SSF53335">
    <property type="entry name" value="S-adenosyl-L-methionine-dependent methyltransferases"/>
    <property type="match status" value="1"/>
</dbReference>